<evidence type="ECO:0000259" key="1">
    <source>
        <dbReference type="Pfam" id="PF21379"/>
    </source>
</evidence>
<accession>A0A6J5L2H4</accession>
<reference evidence="2" key="1">
    <citation type="submission" date="2020-04" db="EMBL/GenBank/DDBJ databases">
        <authorList>
            <person name="Chiriac C."/>
            <person name="Salcher M."/>
            <person name="Ghai R."/>
            <person name="Kavagutti S V."/>
        </authorList>
    </citation>
    <scope>NUCLEOTIDE SEQUENCE</scope>
</reference>
<dbReference type="Gene3D" id="3.30.300.200">
    <property type="match status" value="1"/>
</dbReference>
<dbReference type="Pfam" id="PF21379">
    <property type="entry name" value="Gp6-like_1st"/>
    <property type="match status" value="1"/>
</dbReference>
<dbReference type="EMBL" id="LR796208">
    <property type="protein sequence ID" value="CAB4126720.1"/>
    <property type="molecule type" value="Genomic_DNA"/>
</dbReference>
<organism evidence="2">
    <name type="scientific">uncultured Caudovirales phage</name>
    <dbReference type="NCBI Taxonomy" id="2100421"/>
    <lineage>
        <taxon>Viruses</taxon>
        <taxon>Duplodnaviria</taxon>
        <taxon>Heunggongvirae</taxon>
        <taxon>Uroviricota</taxon>
        <taxon>Caudoviricetes</taxon>
        <taxon>Peduoviridae</taxon>
        <taxon>Maltschvirus</taxon>
        <taxon>Maltschvirus maltsch</taxon>
    </lineage>
</organism>
<name>A0A6J5L2H4_9CAUD</name>
<gene>
    <name evidence="2" type="ORF">UFOVP84_17</name>
</gene>
<feature type="domain" description="Baseplate wedge protein gp6-like N-terminal helical" evidence="1">
    <location>
        <begin position="13"/>
        <end position="85"/>
    </location>
</feature>
<evidence type="ECO:0000313" key="2">
    <source>
        <dbReference type="EMBL" id="CAB4126720.1"/>
    </source>
</evidence>
<protein>
    <submittedName>
        <fullName evidence="2">Baseplate wedge subunit</fullName>
    </submittedName>
</protein>
<proteinExistence type="predicted"/>
<sequence>MASKKINYTELDFDGIKYNLKEFMKGQTTFQDYDFDGSGLSVLLDVLTYNTMYNGVYNNLSINEMFLDSARKRNSVVSRSKELGYRPQSAICATATIDITLTSGTPTTFNVPANTPFLSTINGVTYTFYNSSPLSYNTPSVAHTFQDVVLTEKSNILSFNYTVADGIRYIIPNINVDLNTLMVSIQDSISSSILTTFNLADSIVDVTPTSTVYWIKEIDNGLYELTFGNDIIGKALINGNIVKLNYCVSSLDAPNGANLFTYGGTLNTGITVSLLTKSSAANGTAPEDIESIRFNAPRAYSAQNRGVTTNDYKSLIFANFPSAKSVSVWGGEDNIPPIYGKTFICIKPKNTDVLTSSQKDNILNTILPSKNMLTVRPVLVDPESIDILIDTTIYYNSLLTTRSSDDIKQLVIGTILNYNTNELQRFDGVFRYSKLSKLIDNSENSIINNITKITLKRYIIPKYNISANYTINLINPIYYSGAAEDIILSSGFYITGSNDIHYIVDNGLGNMILFTLDANNIRIVVNSNIGTVNYEKGLISIIGLNINSIIGNNLTLFIKPSSNDVVSALTQIAQISIEDLKVTIISDTTSTGDLRAGQNYIFTSSRI</sequence>
<dbReference type="InterPro" id="IPR049026">
    <property type="entry name" value="Gp6-like_N"/>
</dbReference>